<dbReference type="InterPro" id="IPR002104">
    <property type="entry name" value="Integrase_catalytic"/>
</dbReference>
<dbReference type="InterPro" id="IPR013762">
    <property type="entry name" value="Integrase-like_cat_sf"/>
</dbReference>
<sequence length="382" mass="43597">MKLLWPGKQSIPEISEALHRTNNPALADWYGRRTLREIYIIPLVVDGCGNVVREVHEFLYEKAYYSNALKISKTVKTYAECLVDWMVFSCIHELDWKFVSNRNIALYRNHLKEKTFKGRTLSARTINLRLTVVVEFYRHYWSSVLSHENKNQEVIRRKLIQLNARNFKVRISKQRPRALPPETCRLLMQSLNGAQRLIFAWTLTTGMRIGSVLSISLAMFKDLDSLRSDGFVEVTVKGGKLQKVYVPKAVIEETRIYIATTRALSLNRPKFPDVEHSALFINSKGEAVTSGCYYTAYKRACLSLKVTSHPHQARTTFATYVERRLLSASKSLGLDSVKIIQGLLGHASSSTTQDYLESISGNNIDVLELLDKQAAELRGLHE</sequence>
<organism evidence="7 8">
    <name type="scientific">Pseudomonas fungipugnans</name>
    <dbReference type="NCBI Taxonomy" id="3024217"/>
    <lineage>
        <taxon>Bacteria</taxon>
        <taxon>Pseudomonadati</taxon>
        <taxon>Pseudomonadota</taxon>
        <taxon>Gammaproteobacteria</taxon>
        <taxon>Pseudomonadales</taxon>
        <taxon>Pseudomonadaceae</taxon>
        <taxon>Pseudomonas</taxon>
    </lineage>
</organism>
<dbReference type="SUPFAM" id="SSF56349">
    <property type="entry name" value="DNA breaking-rejoining enzymes"/>
    <property type="match status" value="1"/>
</dbReference>
<dbReference type="RefSeq" id="WP_282316049.1">
    <property type="nucleotide sequence ID" value="NZ_JARBWL010000002.1"/>
</dbReference>
<comment type="caution">
    <text evidence="7">The sequence shown here is derived from an EMBL/GenBank/DDBJ whole genome shotgun (WGS) entry which is preliminary data.</text>
</comment>
<keyword evidence="4" id="KW-0233">DNA recombination</keyword>
<evidence type="ECO:0000256" key="1">
    <source>
        <dbReference type="ARBA" id="ARBA00008857"/>
    </source>
</evidence>
<dbReference type="PANTHER" id="PTHR30349">
    <property type="entry name" value="PHAGE INTEGRASE-RELATED"/>
    <property type="match status" value="1"/>
</dbReference>
<dbReference type="CDD" id="cd00397">
    <property type="entry name" value="DNA_BRE_C"/>
    <property type="match status" value="1"/>
</dbReference>
<evidence type="ECO:0000313" key="8">
    <source>
        <dbReference type="Proteomes" id="UP001159100"/>
    </source>
</evidence>
<dbReference type="EMBL" id="JARBWL010000002">
    <property type="protein sequence ID" value="MDI2592730.1"/>
    <property type="molecule type" value="Genomic_DNA"/>
</dbReference>
<evidence type="ECO:0000313" key="7">
    <source>
        <dbReference type="EMBL" id="MDI2595567.1"/>
    </source>
</evidence>
<dbReference type="Proteomes" id="UP001159100">
    <property type="component" value="Unassembled WGS sequence"/>
</dbReference>
<name>A0ABT6QXC4_9PSED</name>
<evidence type="ECO:0000256" key="4">
    <source>
        <dbReference type="ARBA" id="ARBA00023172"/>
    </source>
</evidence>
<dbReference type="InterPro" id="IPR011010">
    <property type="entry name" value="DNA_brk_join_enz"/>
</dbReference>
<gene>
    <name evidence="6" type="ORF">POF45_15035</name>
    <name evidence="7" type="ORF">POF45_29690</name>
</gene>
<dbReference type="InterPro" id="IPR050090">
    <property type="entry name" value="Tyrosine_recombinase_XerCD"/>
</dbReference>
<dbReference type="Gene3D" id="1.10.443.10">
    <property type="entry name" value="Intergrase catalytic core"/>
    <property type="match status" value="1"/>
</dbReference>
<feature type="domain" description="Tyr recombinase" evidence="5">
    <location>
        <begin position="174"/>
        <end position="371"/>
    </location>
</feature>
<dbReference type="Gene3D" id="1.10.150.130">
    <property type="match status" value="1"/>
</dbReference>
<keyword evidence="8" id="KW-1185">Reference proteome</keyword>
<dbReference type="PROSITE" id="PS51898">
    <property type="entry name" value="TYR_RECOMBINASE"/>
    <property type="match status" value="1"/>
</dbReference>
<keyword evidence="2" id="KW-0229">DNA integration</keyword>
<comment type="similarity">
    <text evidence="1">Belongs to the 'phage' integrase family.</text>
</comment>
<dbReference type="EMBL" id="JARBWL010000002">
    <property type="protein sequence ID" value="MDI2595567.1"/>
    <property type="molecule type" value="Genomic_DNA"/>
</dbReference>
<evidence type="ECO:0000256" key="3">
    <source>
        <dbReference type="ARBA" id="ARBA00023125"/>
    </source>
</evidence>
<reference evidence="7 8" key="1">
    <citation type="submission" date="2023-02" db="EMBL/GenBank/DDBJ databases">
        <title>Pseudomonas chrutzelriedensis sp. nov., a potently antifungal strain isolated from moss.</title>
        <authorList>
            <person name="Schnyder A."/>
            <person name="Kalawong R."/>
            <person name="Eberl L."/>
            <person name="Agnoli K."/>
        </authorList>
    </citation>
    <scope>NUCLEOTIDE SEQUENCE [LARGE SCALE GENOMIC DNA]</scope>
    <source>
        <strain evidence="7 8">681</strain>
    </source>
</reference>
<dbReference type="InterPro" id="IPR010998">
    <property type="entry name" value="Integrase_recombinase_N"/>
</dbReference>
<accession>A0ABT6QXC4</accession>
<dbReference type="Pfam" id="PF00589">
    <property type="entry name" value="Phage_integrase"/>
    <property type="match status" value="1"/>
</dbReference>
<evidence type="ECO:0000313" key="6">
    <source>
        <dbReference type="EMBL" id="MDI2592730.1"/>
    </source>
</evidence>
<keyword evidence="3" id="KW-0238">DNA-binding</keyword>
<proteinExistence type="inferred from homology"/>
<protein>
    <submittedName>
        <fullName evidence="7">Site-specific integrase</fullName>
    </submittedName>
</protein>
<evidence type="ECO:0000259" key="5">
    <source>
        <dbReference type="PROSITE" id="PS51898"/>
    </source>
</evidence>
<dbReference type="PANTHER" id="PTHR30349:SF41">
    <property type="entry name" value="INTEGRASE_RECOMBINASE PROTEIN MJ0367-RELATED"/>
    <property type="match status" value="1"/>
</dbReference>
<evidence type="ECO:0000256" key="2">
    <source>
        <dbReference type="ARBA" id="ARBA00022908"/>
    </source>
</evidence>